<organism evidence="1 2">
    <name type="scientific">Colletotrichum navitas</name>
    <dbReference type="NCBI Taxonomy" id="681940"/>
    <lineage>
        <taxon>Eukaryota</taxon>
        <taxon>Fungi</taxon>
        <taxon>Dikarya</taxon>
        <taxon>Ascomycota</taxon>
        <taxon>Pezizomycotina</taxon>
        <taxon>Sordariomycetes</taxon>
        <taxon>Hypocreomycetidae</taxon>
        <taxon>Glomerellales</taxon>
        <taxon>Glomerellaceae</taxon>
        <taxon>Colletotrichum</taxon>
        <taxon>Colletotrichum graminicola species complex</taxon>
    </lineage>
</organism>
<evidence type="ECO:0000313" key="1">
    <source>
        <dbReference type="EMBL" id="KAK1595549.1"/>
    </source>
</evidence>
<comment type="caution">
    <text evidence="1">The sequence shown here is derived from an EMBL/GenBank/DDBJ whole genome shotgun (WGS) entry which is preliminary data.</text>
</comment>
<reference evidence="1" key="1">
    <citation type="submission" date="2021-06" db="EMBL/GenBank/DDBJ databases">
        <title>Comparative genomics, transcriptomics and evolutionary studies reveal genomic signatures of adaptation to plant cell wall in hemibiotrophic fungi.</title>
        <authorList>
            <consortium name="DOE Joint Genome Institute"/>
            <person name="Baroncelli R."/>
            <person name="Diaz J.F."/>
            <person name="Benocci T."/>
            <person name="Peng M."/>
            <person name="Battaglia E."/>
            <person name="Haridas S."/>
            <person name="Andreopoulos W."/>
            <person name="Labutti K."/>
            <person name="Pangilinan J."/>
            <person name="Floch G.L."/>
            <person name="Makela M.R."/>
            <person name="Henrissat B."/>
            <person name="Grigoriev I.V."/>
            <person name="Crouch J.A."/>
            <person name="De Vries R.P."/>
            <person name="Sukno S.A."/>
            <person name="Thon M.R."/>
        </authorList>
    </citation>
    <scope>NUCLEOTIDE SEQUENCE</scope>
    <source>
        <strain evidence="1">CBS 125086</strain>
    </source>
</reference>
<dbReference type="AlphaFoldDB" id="A0AAD8V759"/>
<evidence type="ECO:0000313" key="2">
    <source>
        <dbReference type="Proteomes" id="UP001230504"/>
    </source>
</evidence>
<proteinExistence type="predicted"/>
<dbReference type="GeneID" id="85441494"/>
<dbReference type="Proteomes" id="UP001230504">
    <property type="component" value="Unassembled WGS sequence"/>
</dbReference>
<gene>
    <name evidence="1" type="ORF">LY79DRAFT_546722</name>
</gene>
<name>A0AAD8V759_9PEZI</name>
<protein>
    <submittedName>
        <fullName evidence="1">Uncharacterized protein</fullName>
    </submittedName>
</protein>
<sequence length="66" mass="7411">MAAATYRVNRPKYTCRRHRKVGARSQGCKWRSGTSLSDVIRPYLNDGVAESSDYLSDVFAKSNTVL</sequence>
<dbReference type="RefSeq" id="XP_060416561.1">
    <property type="nucleotide sequence ID" value="XM_060557254.1"/>
</dbReference>
<dbReference type="EMBL" id="JAHLJV010000015">
    <property type="protein sequence ID" value="KAK1595549.1"/>
    <property type="molecule type" value="Genomic_DNA"/>
</dbReference>
<accession>A0AAD8V759</accession>
<keyword evidence="2" id="KW-1185">Reference proteome</keyword>